<dbReference type="SMART" id="SM00955">
    <property type="entry name" value="RNB"/>
    <property type="match status" value="1"/>
</dbReference>
<feature type="compositionally biased region" description="Basic residues" evidence="10">
    <location>
        <begin position="769"/>
        <end position="780"/>
    </location>
</feature>
<comment type="subcellular location">
    <subcellularLocation>
        <location evidence="2 8">Cytoplasm</location>
    </subcellularLocation>
</comment>
<feature type="domain" description="S1 motif" evidence="11">
    <location>
        <begin position="649"/>
        <end position="730"/>
    </location>
</feature>
<dbReference type="InterPro" id="IPR013223">
    <property type="entry name" value="RNase_B_OB_dom"/>
</dbReference>
<dbReference type="EMBL" id="JABMOJ010000065">
    <property type="protein sequence ID" value="NQV64088.1"/>
    <property type="molecule type" value="Genomic_DNA"/>
</dbReference>
<dbReference type="Pfam" id="PF00773">
    <property type="entry name" value="RNB"/>
    <property type="match status" value="1"/>
</dbReference>
<evidence type="ECO:0000256" key="6">
    <source>
        <dbReference type="ARBA" id="ARBA00022839"/>
    </source>
</evidence>
<keyword evidence="3 8" id="KW-0963">Cytoplasm</keyword>
<evidence type="ECO:0000313" key="12">
    <source>
        <dbReference type="EMBL" id="NQV64088.1"/>
    </source>
</evidence>
<dbReference type="NCBIfam" id="TIGR00358">
    <property type="entry name" value="3_prime_RNase"/>
    <property type="match status" value="1"/>
</dbReference>
<evidence type="ECO:0000259" key="11">
    <source>
        <dbReference type="PROSITE" id="PS50126"/>
    </source>
</evidence>
<dbReference type="GO" id="GO:0008859">
    <property type="term" value="F:exoribonuclease II activity"/>
    <property type="evidence" value="ECO:0007669"/>
    <property type="project" value="UniProtKB-UniRule"/>
</dbReference>
<feature type="coiled-coil region" evidence="9">
    <location>
        <begin position="39"/>
        <end position="66"/>
    </location>
</feature>
<evidence type="ECO:0000256" key="4">
    <source>
        <dbReference type="ARBA" id="ARBA00022722"/>
    </source>
</evidence>
<dbReference type="InterPro" id="IPR022966">
    <property type="entry name" value="RNase_II/R_CS"/>
</dbReference>
<dbReference type="InterPro" id="IPR011805">
    <property type="entry name" value="RNase_R"/>
</dbReference>
<name>A0A972VUN7_9GAMM</name>
<dbReference type="HAMAP" id="MF_01895">
    <property type="entry name" value="RNase_R"/>
    <property type="match status" value="1"/>
</dbReference>
<feature type="compositionally biased region" description="Basic residues" evidence="10">
    <location>
        <begin position="790"/>
        <end position="804"/>
    </location>
</feature>
<keyword evidence="5 8" id="KW-0378">Hydrolase</keyword>
<dbReference type="NCBIfam" id="TIGR02063">
    <property type="entry name" value="RNase_R"/>
    <property type="match status" value="1"/>
</dbReference>
<gene>
    <name evidence="8 12" type="primary">rnr</name>
    <name evidence="12" type="ORF">HQ497_01875</name>
</gene>
<dbReference type="InterPro" id="IPR040476">
    <property type="entry name" value="CSD2"/>
</dbReference>
<dbReference type="AlphaFoldDB" id="A0A972VUN7"/>
<dbReference type="GO" id="GO:0005829">
    <property type="term" value="C:cytosol"/>
    <property type="evidence" value="ECO:0007669"/>
    <property type="project" value="UniProtKB-ARBA"/>
</dbReference>
<sequence length="825" mass="92691">MMKKDPFQHREARNYAEPIASREHILACMEQAGEPMGFKELAKTLALEAESQRDALQNRLRAMVRDGQLVFDRRNIFAIASKMELITGKISAHSDGYGFLVTPKGEEDVFLSERQMHKVFHGDIAQVRVGGKDRRGRLQGDIVEVVQRNTDQLVGRVFHEGALCFVDPLNNRINFDILLPAVKVDQQPEGQIVVVKVLEHPKGHGHVTAEIVEVLGEQLTPDMEVGIALRNHDIPVDWTEEVDALVDRMPSQVREKDLVGRQDLRELPFVTIDGEDARDFDDAVLCEPKSRGGWQLRVAIADVAHYVEVGSALDQAAFARGTSVYFPQYVVPMLPEKLSNGLCSLNPYVDRLVIVCDMQISAKGRVTAYKFYEAVIRSAARLTYTDVAGLINSPSEAFDHPELIPKLLDLRDLFDVLMEKRHERGALEFESTELQFFFDEKGSVSSISPRSRNIAHRIIEECMLCANVCAAQFIVKHGKPGLFRVHEPPTAEKVELLRGFLGRFNVTMEDSENPTTRDYQQVISQLREKKNSHVLQMALLRSMNQAVYQPENKGHFGLGYKEYAHFTSPIRRYPDLLMHRLIKSVIHGPTLSDWILRFGKPAKASYYPYEALEVMALGEHTSLVERRADAAVYEVLEWIKCDYMSDRVGDIHDGVIIGVAKFGFFVELVDVFVEGLVHVSTLAGDYYQFDQQSQTLVGERTGVTYGMGDTVSVEVARVNVTERKMDFELISHEPLTSRRKAHKNVVKGGAGSRSKTNAKSGSKHDGKPRPKAKAKAKAKAKVQANDQPKSKSKPKANPKPKPKPKAPSDVSAVEKVDAPKRRRRK</sequence>
<dbReference type="PANTHER" id="PTHR23355">
    <property type="entry name" value="RIBONUCLEASE"/>
    <property type="match status" value="1"/>
</dbReference>
<dbReference type="Pfam" id="PF17876">
    <property type="entry name" value="CSD2"/>
    <property type="match status" value="1"/>
</dbReference>
<dbReference type="PANTHER" id="PTHR23355:SF9">
    <property type="entry name" value="DIS3-LIKE EXONUCLEASE 2"/>
    <property type="match status" value="1"/>
</dbReference>
<comment type="function">
    <text evidence="8">3'-5' exoribonuclease that releases 5'-nucleoside monophosphates and is involved in maturation of structured RNAs.</text>
</comment>
<dbReference type="PROSITE" id="PS01175">
    <property type="entry name" value="RIBONUCLEASE_II"/>
    <property type="match status" value="1"/>
</dbReference>
<dbReference type="GO" id="GO:0003723">
    <property type="term" value="F:RNA binding"/>
    <property type="evidence" value="ECO:0007669"/>
    <property type="project" value="UniProtKB-UniRule"/>
</dbReference>
<comment type="similarity">
    <text evidence="8">Belongs to the RNR ribonuclease family. RNase R subfamily.</text>
</comment>
<comment type="catalytic activity">
    <reaction evidence="1 8">
        <text>Exonucleolytic cleavage in the 3'- to 5'-direction to yield nucleoside 5'-phosphates.</text>
        <dbReference type="EC" id="3.1.13.1"/>
    </reaction>
</comment>
<evidence type="ECO:0000256" key="1">
    <source>
        <dbReference type="ARBA" id="ARBA00001849"/>
    </source>
</evidence>
<evidence type="ECO:0000256" key="3">
    <source>
        <dbReference type="ARBA" id="ARBA00022490"/>
    </source>
</evidence>
<comment type="caution">
    <text evidence="12">The sequence shown here is derived from an EMBL/GenBank/DDBJ whole genome shotgun (WGS) entry which is preliminary data.</text>
</comment>
<evidence type="ECO:0000256" key="8">
    <source>
        <dbReference type="HAMAP-Rule" id="MF_01895"/>
    </source>
</evidence>
<dbReference type="PROSITE" id="PS50126">
    <property type="entry name" value="S1"/>
    <property type="match status" value="1"/>
</dbReference>
<evidence type="ECO:0000256" key="9">
    <source>
        <dbReference type="SAM" id="Coils"/>
    </source>
</evidence>
<dbReference type="InterPro" id="IPR012340">
    <property type="entry name" value="NA-bd_OB-fold"/>
</dbReference>
<evidence type="ECO:0000256" key="5">
    <source>
        <dbReference type="ARBA" id="ARBA00022801"/>
    </source>
</evidence>
<keyword evidence="9" id="KW-0175">Coiled coil</keyword>
<dbReference type="SMART" id="SM00357">
    <property type="entry name" value="CSP"/>
    <property type="match status" value="1"/>
</dbReference>
<dbReference type="SUPFAM" id="SSF50249">
    <property type="entry name" value="Nucleic acid-binding proteins"/>
    <property type="match status" value="4"/>
</dbReference>
<organism evidence="12 13">
    <name type="scientific">SAR86 cluster bacterium</name>
    <dbReference type="NCBI Taxonomy" id="2030880"/>
    <lineage>
        <taxon>Bacteria</taxon>
        <taxon>Pseudomonadati</taxon>
        <taxon>Pseudomonadota</taxon>
        <taxon>Gammaproteobacteria</taxon>
        <taxon>SAR86 cluster</taxon>
    </lineage>
</organism>
<feature type="region of interest" description="Disordered" evidence="10">
    <location>
        <begin position="736"/>
        <end position="825"/>
    </location>
</feature>
<accession>A0A972VUN7</accession>
<dbReference type="SMART" id="SM00316">
    <property type="entry name" value="S1"/>
    <property type="match status" value="1"/>
</dbReference>
<dbReference type="EC" id="3.1.13.1" evidence="8"/>
<dbReference type="Pfam" id="PF00575">
    <property type="entry name" value="S1"/>
    <property type="match status" value="1"/>
</dbReference>
<reference evidence="12" key="1">
    <citation type="submission" date="2020-05" db="EMBL/GenBank/DDBJ databases">
        <title>Sulfur intermediates as new biogeochemical hubs in an aquatic model microbial ecosystem.</title>
        <authorList>
            <person name="Vigneron A."/>
        </authorList>
    </citation>
    <scope>NUCLEOTIDE SEQUENCE</scope>
    <source>
        <strain evidence="12">Bin.250</strain>
    </source>
</reference>
<dbReference type="InterPro" id="IPR011129">
    <property type="entry name" value="CSD"/>
</dbReference>
<dbReference type="InterPro" id="IPR004476">
    <property type="entry name" value="RNase_II/RNase_R"/>
</dbReference>
<keyword evidence="7 8" id="KW-0694">RNA-binding</keyword>
<keyword evidence="6 8" id="KW-0269">Exonuclease</keyword>
<dbReference type="Gene3D" id="2.40.50.140">
    <property type="entry name" value="Nucleic acid-binding proteins"/>
    <property type="match status" value="2"/>
</dbReference>
<dbReference type="Pfam" id="PF08206">
    <property type="entry name" value="OB_RNB"/>
    <property type="match status" value="1"/>
</dbReference>
<evidence type="ECO:0000256" key="7">
    <source>
        <dbReference type="ARBA" id="ARBA00022884"/>
    </source>
</evidence>
<dbReference type="GO" id="GO:0006402">
    <property type="term" value="P:mRNA catabolic process"/>
    <property type="evidence" value="ECO:0007669"/>
    <property type="project" value="TreeGrafter"/>
</dbReference>
<evidence type="ECO:0000256" key="10">
    <source>
        <dbReference type="SAM" id="MobiDB-lite"/>
    </source>
</evidence>
<dbReference type="CDD" id="cd04471">
    <property type="entry name" value="S1_RNase_R"/>
    <property type="match status" value="1"/>
</dbReference>
<dbReference type="InterPro" id="IPR003029">
    <property type="entry name" value="S1_domain"/>
</dbReference>
<protein>
    <recommendedName>
        <fullName evidence="8">Ribonuclease R</fullName>
        <shortName evidence="8">RNase R</shortName>
        <ecNumber evidence="8">3.1.13.1</ecNumber>
    </recommendedName>
</protein>
<dbReference type="InterPro" id="IPR001900">
    <property type="entry name" value="RNase_II/R"/>
</dbReference>
<keyword evidence="4 8" id="KW-0540">Nuclease</keyword>
<proteinExistence type="inferred from homology"/>
<evidence type="ECO:0000256" key="2">
    <source>
        <dbReference type="ARBA" id="ARBA00004496"/>
    </source>
</evidence>
<dbReference type="Proteomes" id="UP000754644">
    <property type="component" value="Unassembled WGS sequence"/>
</dbReference>
<evidence type="ECO:0000313" key="13">
    <source>
        <dbReference type="Proteomes" id="UP000754644"/>
    </source>
</evidence>
<dbReference type="InterPro" id="IPR050180">
    <property type="entry name" value="RNR_Ribonuclease"/>
</dbReference>